<dbReference type="PANTHER" id="PTHR40278">
    <property type="entry name" value="DNA UTILIZATION PROTEIN HOFN"/>
    <property type="match status" value="1"/>
</dbReference>
<proteinExistence type="predicted"/>
<feature type="coiled-coil region" evidence="1">
    <location>
        <begin position="110"/>
        <end position="137"/>
    </location>
</feature>
<sequence>MARLDFATATPFRMDECILVKPSYRVDDPESIYAILRRDHVAPLVESLASARIALCGLALATPRGLVRADGPSLAALGNRPRRERLLRGGARMAAVLALIGLLGLGATWAWRQEQALAALDREIARAEIEAAQVRADMHARAEEIVRIAAVRGAKSGALPLVRVLEELALTLPDGTWLNRVDVDESTVLLTGTSTTAAGLIPLLEASPVFGEATFTQPVLRTSGEAGERFTIALQAESADG</sequence>
<dbReference type="AlphaFoldDB" id="A0A1Y5T6B8"/>
<keyword evidence="1" id="KW-0175">Coiled coil</keyword>
<organism evidence="3 4">
    <name type="scientific">Palleronia marisminoris</name>
    <dbReference type="NCBI Taxonomy" id="315423"/>
    <lineage>
        <taxon>Bacteria</taxon>
        <taxon>Pseudomonadati</taxon>
        <taxon>Pseudomonadota</taxon>
        <taxon>Alphaproteobacteria</taxon>
        <taxon>Rhodobacterales</taxon>
        <taxon>Roseobacteraceae</taxon>
        <taxon>Palleronia</taxon>
    </lineage>
</organism>
<dbReference type="EMBL" id="FWFV01000008">
    <property type="protein sequence ID" value="SLN56908.1"/>
    <property type="molecule type" value="Genomic_DNA"/>
</dbReference>
<evidence type="ECO:0000313" key="4">
    <source>
        <dbReference type="Proteomes" id="UP000193870"/>
    </source>
</evidence>
<name>A0A1Y5T6B8_9RHOB</name>
<dbReference type="InterPro" id="IPR052534">
    <property type="entry name" value="Extracell_DNA_Util/SecSys_Comp"/>
</dbReference>
<evidence type="ECO:0000256" key="1">
    <source>
        <dbReference type="SAM" id="Coils"/>
    </source>
</evidence>
<protein>
    <submittedName>
        <fullName evidence="3">Fimbrial assembly protein (PilN)</fullName>
    </submittedName>
</protein>
<feature type="transmembrane region" description="Helical" evidence="2">
    <location>
        <begin position="90"/>
        <end position="111"/>
    </location>
</feature>
<keyword evidence="2" id="KW-1133">Transmembrane helix</keyword>
<dbReference type="Pfam" id="PF05137">
    <property type="entry name" value="PilN"/>
    <property type="match status" value="1"/>
</dbReference>
<dbReference type="Proteomes" id="UP000193870">
    <property type="component" value="Unassembled WGS sequence"/>
</dbReference>
<gene>
    <name evidence="3" type="ORF">PAM7066_02718</name>
</gene>
<evidence type="ECO:0000256" key="2">
    <source>
        <dbReference type="SAM" id="Phobius"/>
    </source>
</evidence>
<keyword evidence="2" id="KW-0472">Membrane</keyword>
<accession>A0A1Y5T6B8</accession>
<reference evidence="3 4" key="1">
    <citation type="submission" date="2017-03" db="EMBL/GenBank/DDBJ databases">
        <authorList>
            <person name="Afonso C.L."/>
            <person name="Miller P.J."/>
            <person name="Scott M.A."/>
            <person name="Spackman E."/>
            <person name="Goraichik I."/>
            <person name="Dimitrov K.M."/>
            <person name="Suarez D.L."/>
            <person name="Swayne D.E."/>
        </authorList>
    </citation>
    <scope>NUCLEOTIDE SEQUENCE [LARGE SCALE GENOMIC DNA]</scope>
    <source>
        <strain evidence="3 4">CECT 7066</strain>
    </source>
</reference>
<keyword evidence="2" id="KW-0812">Transmembrane</keyword>
<keyword evidence="4" id="KW-1185">Reference proteome</keyword>
<dbReference type="RefSeq" id="WP_175484648.1">
    <property type="nucleotide sequence ID" value="NZ_FOPF01000008.1"/>
</dbReference>
<dbReference type="PANTHER" id="PTHR40278:SF1">
    <property type="entry name" value="DNA UTILIZATION PROTEIN HOFN"/>
    <property type="match status" value="1"/>
</dbReference>
<dbReference type="InterPro" id="IPR007813">
    <property type="entry name" value="PilN"/>
</dbReference>
<evidence type="ECO:0000313" key="3">
    <source>
        <dbReference type="EMBL" id="SLN56908.1"/>
    </source>
</evidence>
<dbReference type="STRING" id="315423.SAMN04488020_10810"/>